<evidence type="ECO:0000259" key="4">
    <source>
        <dbReference type="SMART" id="SM00796"/>
    </source>
</evidence>
<dbReference type="SUPFAM" id="SSF160467">
    <property type="entry name" value="PH0987 N-terminal domain-like"/>
    <property type="match status" value="1"/>
</dbReference>
<dbReference type="GO" id="GO:0016787">
    <property type="term" value="F:hydrolase activity"/>
    <property type="evidence" value="ECO:0007669"/>
    <property type="project" value="UniProtKB-KW"/>
</dbReference>
<evidence type="ECO:0000256" key="3">
    <source>
        <dbReference type="ARBA" id="ARBA00022840"/>
    </source>
</evidence>
<dbReference type="PANTHER" id="PTHR34698">
    <property type="entry name" value="5-OXOPROLINASE SUBUNIT B"/>
    <property type="match status" value="1"/>
</dbReference>
<dbReference type="SUPFAM" id="SSF50891">
    <property type="entry name" value="Cyclophilin-like"/>
    <property type="match status" value="1"/>
</dbReference>
<protein>
    <recommendedName>
        <fullName evidence="4">Carboxyltransferase domain-containing protein</fullName>
    </recommendedName>
</protein>
<dbReference type="InterPro" id="IPR010016">
    <property type="entry name" value="PxpB"/>
</dbReference>
<evidence type="ECO:0000256" key="2">
    <source>
        <dbReference type="ARBA" id="ARBA00022801"/>
    </source>
</evidence>
<organism evidence="5">
    <name type="scientific">Rhodococcus sp. T104</name>
    <dbReference type="NCBI Taxonomy" id="230533"/>
    <lineage>
        <taxon>Bacteria</taxon>
        <taxon>Bacillati</taxon>
        <taxon>Actinomycetota</taxon>
        <taxon>Actinomycetes</taxon>
        <taxon>Mycobacteriales</taxon>
        <taxon>Nocardiaceae</taxon>
        <taxon>Rhodococcus</taxon>
    </lineage>
</organism>
<keyword evidence="3" id="KW-0067">ATP-binding</keyword>
<dbReference type="InterPro" id="IPR029000">
    <property type="entry name" value="Cyclophilin-like_dom_sf"/>
</dbReference>
<dbReference type="Gene3D" id="3.30.1360.40">
    <property type="match status" value="1"/>
</dbReference>
<dbReference type="AlphaFoldDB" id="B6VJI2"/>
<dbReference type="InterPro" id="IPR003833">
    <property type="entry name" value="CT_C_D"/>
</dbReference>
<evidence type="ECO:0000256" key="1">
    <source>
        <dbReference type="ARBA" id="ARBA00022741"/>
    </source>
</evidence>
<name>B6VJI2_9NOCA</name>
<feature type="domain" description="Carboxyltransferase" evidence="4">
    <location>
        <begin position="13"/>
        <end position="232"/>
    </location>
</feature>
<dbReference type="PANTHER" id="PTHR34698:SF2">
    <property type="entry name" value="5-OXOPROLINASE SUBUNIT B"/>
    <property type="match status" value="1"/>
</dbReference>
<dbReference type="EMBL" id="FJ418564">
    <property type="protein sequence ID" value="ACJ12438.1"/>
    <property type="molecule type" value="Genomic_DNA"/>
</dbReference>
<reference evidence="5" key="1">
    <citation type="submission" date="2008-10" db="EMBL/GenBank/DDBJ databases">
        <title>Functional identification of cinnamic acid operon in Rhodococcus sp. strain T104.</title>
        <authorList>
            <person name="Shin S."/>
            <person name="Choi K.Y."/>
            <person name="Kim E."/>
        </authorList>
    </citation>
    <scope>NUCLEOTIDE SEQUENCE</scope>
    <source>
        <strain evidence="5">T104</strain>
    </source>
</reference>
<proteinExistence type="predicted"/>
<sequence length="301" mass="34126">MSEFSSDSALFETRYSAGAEEFVLVEFDEEMSLETNLLVQRVVRDVESSAIDGVLDVCPANVSYLVRYDPDVISYTVLVNDLQKAEARSRAKGFASFDTRIVDIPVLFNDPWTHEVLMKFRDRVQDPDSTDLEYLSRVNGFADTDDFITSLTSTPSLASMTGFVPGIVWSYQMVPKKRQLQGPKYLRPRTETPDRAFALGGAFPAIYPTPSVGGYPIFGRAAAPVYDPDQRLPDFRHRTELVQLGTICNYRPVARDEYDEIGRAVSNGTYRYLIKHLRFEPAELIADPDEYNRNLIEVLYK</sequence>
<keyword evidence="1" id="KW-0547">Nucleotide-binding</keyword>
<dbReference type="Pfam" id="PF02682">
    <property type="entry name" value="CT_C_D"/>
    <property type="match status" value="1"/>
</dbReference>
<dbReference type="Gene3D" id="2.40.100.10">
    <property type="entry name" value="Cyclophilin-like"/>
    <property type="match status" value="1"/>
</dbReference>
<evidence type="ECO:0000313" key="5">
    <source>
        <dbReference type="EMBL" id="ACJ12438.1"/>
    </source>
</evidence>
<keyword evidence="2" id="KW-0378">Hydrolase</keyword>
<dbReference type="SMART" id="SM00796">
    <property type="entry name" value="AHS1"/>
    <property type="match status" value="1"/>
</dbReference>
<dbReference type="GO" id="GO:0005524">
    <property type="term" value="F:ATP binding"/>
    <property type="evidence" value="ECO:0007669"/>
    <property type="project" value="UniProtKB-KW"/>
</dbReference>
<accession>B6VJI2</accession>